<evidence type="ECO:0000313" key="8">
    <source>
        <dbReference type="EMBL" id="VAX31128.1"/>
    </source>
</evidence>
<dbReference type="FunFam" id="1.10.10.10:FF:000018">
    <property type="entry name" value="DNA-binding response regulator ResD"/>
    <property type="match status" value="1"/>
</dbReference>
<dbReference type="Pfam" id="PF00486">
    <property type="entry name" value="Trans_reg_C"/>
    <property type="match status" value="1"/>
</dbReference>
<evidence type="ECO:0000256" key="2">
    <source>
        <dbReference type="ARBA" id="ARBA00023012"/>
    </source>
</evidence>
<dbReference type="InterPro" id="IPR039420">
    <property type="entry name" value="WalR-like"/>
</dbReference>
<sequence>MQGYRILIVEDEKKIADIVKAYLENERFKVAVAETGQRALELLKDGVDLIILDLMLPDMPGEDICEAIRADSEIPIIMLTAKSEEEERIKGLGIGADDYVVKPFSPRELVARVKALLRRSKGIKKKISFNNNNLIIDESRFEVVKNGVIVVFTPTEFKLLLNLAERPGQVFTRVQLVNAILGYDFEGYDRTVDAHIKNIRHKIEDDPRNPVYIKTVYGVGYRFIGLPDED</sequence>
<organism evidence="8">
    <name type="scientific">hydrothermal vent metagenome</name>
    <dbReference type="NCBI Taxonomy" id="652676"/>
    <lineage>
        <taxon>unclassified sequences</taxon>
        <taxon>metagenomes</taxon>
        <taxon>ecological metagenomes</taxon>
    </lineage>
</organism>
<dbReference type="SMART" id="SM00448">
    <property type="entry name" value="REC"/>
    <property type="match status" value="1"/>
</dbReference>
<keyword evidence="2" id="KW-0902">Two-component regulatory system</keyword>
<dbReference type="EMBL" id="UOGH01000197">
    <property type="protein sequence ID" value="VAX31128.1"/>
    <property type="molecule type" value="Genomic_DNA"/>
</dbReference>
<evidence type="ECO:0000259" key="6">
    <source>
        <dbReference type="PROSITE" id="PS50110"/>
    </source>
</evidence>
<accession>A0A3B1D554</accession>
<dbReference type="GO" id="GO:0005829">
    <property type="term" value="C:cytosol"/>
    <property type="evidence" value="ECO:0007669"/>
    <property type="project" value="TreeGrafter"/>
</dbReference>
<dbReference type="GO" id="GO:0032993">
    <property type="term" value="C:protein-DNA complex"/>
    <property type="evidence" value="ECO:0007669"/>
    <property type="project" value="TreeGrafter"/>
</dbReference>
<dbReference type="SMART" id="SM00862">
    <property type="entry name" value="Trans_reg_C"/>
    <property type="match status" value="1"/>
</dbReference>
<keyword evidence="4" id="KW-0238">DNA-binding</keyword>
<dbReference type="SUPFAM" id="SSF46894">
    <property type="entry name" value="C-terminal effector domain of the bipartite response regulators"/>
    <property type="match status" value="1"/>
</dbReference>
<dbReference type="CDD" id="cd00383">
    <property type="entry name" value="trans_reg_C"/>
    <property type="match status" value="1"/>
</dbReference>
<dbReference type="SUPFAM" id="SSF52172">
    <property type="entry name" value="CheY-like"/>
    <property type="match status" value="1"/>
</dbReference>
<dbReference type="InterPro" id="IPR016032">
    <property type="entry name" value="Sig_transdc_resp-reg_C-effctor"/>
</dbReference>
<proteinExistence type="predicted"/>
<keyword evidence="3" id="KW-0805">Transcription regulation</keyword>
<evidence type="ECO:0000256" key="1">
    <source>
        <dbReference type="ARBA" id="ARBA00022553"/>
    </source>
</evidence>
<dbReference type="PROSITE" id="PS51755">
    <property type="entry name" value="OMPR_PHOB"/>
    <property type="match status" value="1"/>
</dbReference>
<dbReference type="Gene3D" id="3.40.50.2300">
    <property type="match status" value="1"/>
</dbReference>
<dbReference type="AlphaFoldDB" id="A0A3B1D554"/>
<reference evidence="8" key="1">
    <citation type="submission" date="2018-06" db="EMBL/GenBank/DDBJ databases">
        <authorList>
            <person name="Zhirakovskaya E."/>
        </authorList>
    </citation>
    <scope>NUCLEOTIDE SEQUENCE</scope>
</reference>
<dbReference type="GO" id="GO:0000156">
    <property type="term" value="F:phosphorelay response regulator activity"/>
    <property type="evidence" value="ECO:0007669"/>
    <property type="project" value="TreeGrafter"/>
</dbReference>
<dbReference type="Gene3D" id="6.10.250.690">
    <property type="match status" value="1"/>
</dbReference>
<protein>
    <submittedName>
        <fullName evidence="8">Two-component transcriptional response regulator, LuxR family</fullName>
    </submittedName>
</protein>
<keyword evidence="5" id="KW-0804">Transcription</keyword>
<dbReference type="InterPro" id="IPR036388">
    <property type="entry name" value="WH-like_DNA-bd_sf"/>
</dbReference>
<gene>
    <name evidence="8" type="ORF">MNBD_NITROSPIRAE02-493</name>
</gene>
<evidence type="ECO:0000259" key="7">
    <source>
        <dbReference type="PROSITE" id="PS51755"/>
    </source>
</evidence>
<keyword evidence="1" id="KW-0597">Phosphoprotein</keyword>
<feature type="domain" description="OmpR/PhoB-type" evidence="7">
    <location>
        <begin position="124"/>
        <end position="225"/>
    </location>
</feature>
<dbReference type="FunFam" id="3.40.50.2300:FF:000001">
    <property type="entry name" value="DNA-binding response regulator PhoB"/>
    <property type="match status" value="1"/>
</dbReference>
<dbReference type="InterPro" id="IPR001867">
    <property type="entry name" value="OmpR/PhoB-type_DNA-bd"/>
</dbReference>
<dbReference type="GO" id="GO:0000976">
    <property type="term" value="F:transcription cis-regulatory region binding"/>
    <property type="evidence" value="ECO:0007669"/>
    <property type="project" value="TreeGrafter"/>
</dbReference>
<feature type="domain" description="Response regulatory" evidence="6">
    <location>
        <begin position="5"/>
        <end position="117"/>
    </location>
</feature>
<evidence type="ECO:0000256" key="5">
    <source>
        <dbReference type="ARBA" id="ARBA00023163"/>
    </source>
</evidence>
<dbReference type="CDD" id="cd17574">
    <property type="entry name" value="REC_OmpR"/>
    <property type="match status" value="1"/>
</dbReference>
<dbReference type="GO" id="GO:0006355">
    <property type="term" value="P:regulation of DNA-templated transcription"/>
    <property type="evidence" value="ECO:0007669"/>
    <property type="project" value="InterPro"/>
</dbReference>
<evidence type="ECO:0000256" key="4">
    <source>
        <dbReference type="ARBA" id="ARBA00023125"/>
    </source>
</evidence>
<dbReference type="InterPro" id="IPR001789">
    <property type="entry name" value="Sig_transdc_resp-reg_receiver"/>
</dbReference>
<name>A0A3B1D554_9ZZZZ</name>
<dbReference type="Gene3D" id="1.10.10.10">
    <property type="entry name" value="Winged helix-like DNA-binding domain superfamily/Winged helix DNA-binding domain"/>
    <property type="match status" value="1"/>
</dbReference>
<evidence type="ECO:0000256" key="3">
    <source>
        <dbReference type="ARBA" id="ARBA00023015"/>
    </source>
</evidence>
<dbReference type="PANTHER" id="PTHR48111">
    <property type="entry name" value="REGULATOR OF RPOS"/>
    <property type="match status" value="1"/>
</dbReference>
<dbReference type="PANTHER" id="PTHR48111:SF73">
    <property type="entry name" value="ALKALINE PHOSPHATASE SYNTHESIS TRANSCRIPTIONAL REGULATORY PROTEIN PHOP"/>
    <property type="match status" value="1"/>
</dbReference>
<dbReference type="InterPro" id="IPR011006">
    <property type="entry name" value="CheY-like_superfamily"/>
</dbReference>
<dbReference type="PROSITE" id="PS50110">
    <property type="entry name" value="RESPONSE_REGULATORY"/>
    <property type="match status" value="1"/>
</dbReference>
<dbReference type="Pfam" id="PF00072">
    <property type="entry name" value="Response_reg"/>
    <property type="match status" value="1"/>
</dbReference>